<dbReference type="Proteomes" id="UP000798808">
    <property type="component" value="Unassembled WGS sequence"/>
</dbReference>
<evidence type="ECO:0000313" key="2">
    <source>
        <dbReference type="Proteomes" id="UP000798808"/>
    </source>
</evidence>
<proteinExistence type="predicted"/>
<accession>A0ABW9RN57</accession>
<dbReference type="RefSeq" id="WP_155171171.1">
    <property type="nucleotide sequence ID" value="NZ_BAAAFL010000053.1"/>
</dbReference>
<protein>
    <submittedName>
        <fullName evidence="1">Uncharacterized protein</fullName>
    </submittedName>
</protein>
<keyword evidence="2" id="KW-1185">Reference proteome</keyword>
<reference evidence="1 2" key="1">
    <citation type="submission" date="2019-02" db="EMBL/GenBank/DDBJ databases">
        <authorList>
            <person name="Goldberg S.R."/>
            <person name="Haltli B.A."/>
            <person name="Correa H."/>
            <person name="Russell K.G."/>
        </authorList>
    </citation>
    <scope>NUCLEOTIDE SEQUENCE [LARGE SCALE GENOMIC DNA]</scope>
    <source>
        <strain evidence="1 2">JCM 16186</strain>
    </source>
</reference>
<sequence length="66" mass="7271">MIKLSHGSSDSILSGLLKGFGSDKRLHLLLIDSAFLRLDLRSYCIRLLPIDEVGFAPINVITILFG</sequence>
<evidence type="ECO:0000313" key="1">
    <source>
        <dbReference type="EMBL" id="MTI25136.1"/>
    </source>
</evidence>
<comment type="caution">
    <text evidence="1">The sequence shown here is derived from an EMBL/GenBank/DDBJ whole genome shotgun (WGS) entry which is preliminary data.</text>
</comment>
<organism evidence="1 2">
    <name type="scientific">Fulvivirga kasyanovii</name>
    <dbReference type="NCBI Taxonomy" id="396812"/>
    <lineage>
        <taxon>Bacteria</taxon>
        <taxon>Pseudomonadati</taxon>
        <taxon>Bacteroidota</taxon>
        <taxon>Cytophagia</taxon>
        <taxon>Cytophagales</taxon>
        <taxon>Fulvivirgaceae</taxon>
        <taxon>Fulvivirga</taxon>
    </lineage>
</organism>
<name>A0ABW9RN57_9BACT</name>
<dbReference type="EMBL" id="SMLW01000487">
    <property type="protein sequence ID" value="MTI25136.1"/>
    <property type="molecule type" value="Genomic_DNA"/>
</dbReference>
<gene>
    <name evidence="1" type="ORF">E1163_09305</name>
</gene>